<evidence type="ECO:0000313" key="3">
    <source>
        <dbReference type="Proteomes" id="UP000245712"/>
    </source>
</evidence>
<keyword evidence="3" id="KW-1185">Reference proteome</keyword>
<organism evidence="2 3">
    <name type="scientific">Paraburkholderia unamae</name>
    <dbReference type="NCBI Taxonomy" id="219649"/>
    <lineage>
        <taxon>Bacteria</taxon>
        <taxon>Pseudomonadati</taxon>
        <taxon>Pseudomonadota</taxon>
        <taxon>Betaproteobacteria</taxon>
        <taxon>Burkholderiales</taxon>
        <taxon>Burkholderiaceae</taxon>
        <taxon>Paraburkholderia</taxon>
    </lineage>
</organism>
<proteinExistence type="predicted"/>
<dbReference type="RefSeq" id="WP_116615223.1">
    <property type="nucleotide sequence ID" value="NZ_QEOB01000049.1"/>
</dbReference>
<gene>
    <name evidence="2" type="ORF">C7402_14922</name>
</gene>
<feature type="signal peptide" evidence="1">
    <location>
        <begin position="1"/>
        <end position="33"/>
    </location>
</feature>
<comment type="caution">
    <text evidence="2">The sequence shown here is derived from an EMBL/GenBank/DDBJ whole genome shotgun (WGS) entry which is preliminary data.</text>
</comment>
<name>A0ABX5K9U7_9BURK</name>
<evidence type="ECO:0000313" key="2">
    <source>
        <dbReference type="EMBL" id="PVX59998.1"/>
    </source>
</evidence>
<dbReference type="Proteomes" id="UP000245712">
    <property type="component" value="Unassembled WGS sequence"/>
</dbReference>
<reference evidence="2 3" key="1">
    <citation type="submission" date="2018-05" db="EMBL/GenBank/DDBJ databases">
        <title>Genomic Encyclopedia of Type Strains, Phase IV (KMG-V): Genome sequencing to study the core and pangenomes of soil and plant-associated prokaryotes.</title>
        <authorList>
            <person name="Whitman W."/>
        </authorList>
    </citation>
    <scope>NUCLEOTIDE SEQUENCE [LARGE SCALE GENOMIC DNA]</scope>
    <source>
        <strain evidence="2 3">SCZa-39</strain>
    </source>
</reference>
<keyword evidence="1" id="KW-0732">Signal</keyword>
<sequence>MSYHRLAERIKRALRVAAIGALLPVCSALPAWSADPGFTRGVRIEGLDQNDLDALDSTVRAVLNTRNDGESSQWTKTVPGGQAAVNATLTPEGTSIEHHRTCRFVVVAVHAASQSVTLRPHYCKAGDGSWSLQDPE</sequence>
<feature type="chain" id="PRO_5047387548" description="Outer membrane surface antigen" evidence="1">
    <location>
        <begin position="34"/>
        <end position="136"/>
    </location>
</feature>
<accession>A0ABX5K9U7</accession>
<evidence type="ECO:0008006" key="4">
    <source>
        <dbReference type="Google" id="ProtNLM"/>
    </source>
</evidence>
<protein>
    <recommendedName>
        <fullName evidence="4">Outer membrane surface antigen</fullName>
    </recommendedName>
</protein>
<dbReference type="EMBL" id="QEOB01000049">
    <property type="protein sequence ID" value="PVX59998.1"/>
    <property type="molecule type" value="Genomic_DNA"/>
</dbReference>
<evidence type="ECO:0000256" key="1">
    <source>
        <dbReference type="SAM" id="SignalP"/>
    </source>
</evidence>